<organism evidence="3 4">
    <name type="scientific">candidate division Kazan bacterium RIFCSPLOWO2_01_FULL_45_19</name>
    <dbReference type="NCBI Taxonomy" id="1798538"/>
    <lineage>
        <taxon>Bacteria</taxon>
        <taxon>Bacteria division Kazan-3B-28</taxon>
    </lineage>
</organism>
<dbReference type="SUPFAM" id="SSF89919">
    <property type="entry name" value="Ribosome-binding factor A, RbfA"/>
    <property type="match status" value="1"/>
</dbReference>
<dbReference type="InterPro" id="IPR000238">
    <property type="entry name" value="RbfA"/>
</dbReference>
<sequence length="137" mass="15660">MSNLRKSKLEALLQSMIAKFFGEQREDWGIHELITVDQVFLAPDLKTAQVWVSFIPHTDKTAERDFTRLIKKLPELQRYVFCELSMKRVPKLTLRLADPEKSFRLDQIFDTLESHGTTGQSDSEDASGSEADTSSQP</sequence>
<evidence type="ECO:0000313" key="3">
    <source>
        <dbReference type="EMBL" id="OGB73280.1"/>
    </source>
</evidence>
<dbReference type="AlphaFoldDB" id="A0A1F4NPD9"/>
<evidence type="ECO:0000256" key="1">
    <source>
        <dbReference type="ARBA" id="ARBA00022517"/>
    </source>
</evidence>
<evidence type="ECO:0000256" key="2">
    <source>
        <dbReference type="SAM" id="MobiDB-lite"/>
    </source>
</evidence>
<evidence type="ECO:0000313" key="4">
    <source>
        <dbReference type="Proteomes" id="UP000178085"/>
    </source>
</evidence>
<proteinExistence type="predicted"/>
<dbReference type="GO" id="GO:0006364">
    <property type="term" value="P:rRNA processing"/>
    <property type="evidence" value="ECO:0007669"/>
    <property type="project" value="InterPro"/>
</dbReference>
<feature type="compositionally biased region" description="Low complexity" evidence="2">
    <location>
        <begin position="128"/>
        <end position="137"/>
    </location>
</feature>
<dbReference type="Proteomes" id="UP000178085">
    <property type="component" value="Unassembled WGS sequence"/>
</dbReference>
<feature type="region of interest" description="Disordered" evidence="2">
    <location>
        <begin position="114"/>
        <end position="137"/>
    </location>
</feature>
<dbReference type="EMBL" id="METD01000001">
    <property type="protein sequence ID" value="OGB73280.1"/>
    <property type="molecule type" value="Genomic_DNA"/>
</dbReference>
<protein>
    <recommendedName>
        <fullName evidence="5">Ribosome-binding factor A</fullName>
    </recommendedName>
</protein>
<gene>
    <name evidence="3" type="ORF">A3K51_00155</name>
</gene>
<keyword evidence="1" id="KW-0690">Ribosome biogenesis</keyword>
<dbReference type="Pfam" id="PF02033">
    <property type="entry name" value="RBFA"/>
    <property type="match status" value="1"/>
</dbReference>
<evidence type="ECO:0008006" key="5">
    <source>
        <dbReference type="Google" id="ProtNLM"/>
    </source>
</evidence>
<comment type="caution">
    <text evidence="3">The sequence shown here is derived from an EMBL/GenBank/DDBJ whole genome shotgun (WGS) entry which is preliminary data.</text>
</comment>
<dbReference type="Gene3D" id="3.30.300.20">
    <property type="match status" value="1"/>
</dbReference>
<dbReference type="InterPro" id="IPR015946">
    <property type="entry name" value="KH_dom-like_a/b"/>
</dbReference>
<name>A0A1F4NPD9_UNCK3</name>
<accession>A0A1F4NPD9</accession>
<dbReference type="InterPro" id="IPR023799">
    <property type="entry name" value="RbfA_dom_sf"/>
</dbReference>
<reference evidence="3 4" key="1">
    <citation type="journal article" date="2016" name="Nat. Commun.">
        <title>Thousands of microbial genomes shed light on interconnected biogeochemical processes in an aquifer system.</title>
        <authorList>
            <person name="Anantharaman K."/>
            <person name="Brown C.T."/>
            <person name="Hug L.A."/>
            <person name="Sharon I."/>
            <person name="Castelle C.J."/>
            <person name="Probst A.J."/>
            <person name="Thomas B.C."/>
            <person name="Singh A."/>
            <person name="Wilkins M.J."/>
            <person name="Karaoz U."/>
            <person name="Brodie E.L."/>
            <person name="Williams K.H."/>
            <person name="Hubbard S.S."/>
            <person name="Banfield J.F."/>
        </authorList>
    </citation>
    <scope>NUCLEOTIDE SEQUENCE [LARGE SCALE GENOMIC DNA]</scope>
</reference>